<protein>
    <recommendedName>
        <fullName evidence="3">Methyltransferase domain-containing protein</fullName>
    </recommendedName>
</protein>
<dbReference type="Proteomes" id="UP000030752">
    <property type="component" value="Unassembled WGS sequence"/>
</dbReference>
<dbReference type="EMBL" id="KB822711">
    <property type="protein sequence ID" value="ETN46772.1"/>
    <property type="molecule type" value="Genomic_DNA"/>
</dbReference>
<dbReference type="InterPro" id="IPR029063">
    <property type="entry name" value="SAM-dependent_MTases_sf"/>
</dbReference>
<dbReference type="eggNOG" id="ENOG502STQS">
    <property type="taxonomic scope" value="Eukaryota"/>
</dbReference>
<dbReference type="VEuPathDB" id="FungiDB:HMPREF1541_00961"/>
<evidence type="ECO:0000313" key="2">
    <source>
        <dbReference type="Proteomes" id="UP000030752"/>
    </source>
</evidence>
<dbReference type="Gene3D" id="3.40.50.150">
    <property type="entry name" value="Vaccinia Virus protein VP39"/>
    <property type="match status" value="1"/>
</dbReference>
<organism evidence="1 2">
    <name type="scientific">Cyphellophora europaea (strain CBS 101466)</name>
    <name type="common">Phialophora europaea</name>
    <dbReference type="NCBI Taxonomy" id="1220924"/>
    <lineage>
        <taxon>Eukaryota</taxon>
        <taxon>Fungi</taxon>
        <taxon>Dikarya</taxon>
        <taxon>Ascomycota</taxon>
        <taxon>Pezizomycotina</taxon>
        <taxon>Eurotiomycetes</taxon>
        <taxon>Chaetothyriomycetidae</taxon>
        <taxon>Chaetothyriales</taxon>
        <taxon>Cyphellophoraceae</taxon>
        <taxon>Cyphellophora</taxon>
    </lineage>
</organism>
<dbReference type="OrthoDB" id="4194035at2759"/>
<dbReference type="GeneID" id="19968300"/>
<dbReference type="CDD" id="cd02440">
    <property type="entry name" value="AdoMet_MTases"/>
    <property type="match status" value="1"/>
</dbReference>
<evidence type="ECO:0008006" key="3">
    <source>
        <dbReference type="Google" id="ProtNLM"/>
    </source>
</evidence>
<sequence>MTMDSPQGIDGSYTPAYHDKVAAYVLPNDAPEHVRLEYQCRLLRDVYASHGQQSEFHAPLPASVNNLLDVGCGTGVCSDAAAARFPQAHVYGVDLSPVPGGIREKRPNIQYLVADILKGPDALNAGGAPGIGEYDFVFSRLLALGMSDWRSYLKIGHDLLRTGGWMEVHDFNFIVLDASGKVISDESSAPGEEFEWLRLLRIEASKTGLDFESGFNAQSLMRNAGFVAIQTWRYDWWFGPKHASNPAEEKLGQYVLTWMLPFFHHVINRVMTGKMSEGEISEVQRKCKESLRQREARFVYAVSVGRKA</sequence>
<dbReference type="RefSeq" id="XP_008711484.1">
    <property type="nucleotide sequence ID" value="XM_008713262.1"/>
</dbReference>
<dbReference type="InParanoid" id="W2SDK0"/>
<dbReference type="PANTHER" id="PTHR43591:SF24">
    <property type="entry name" value="2-METHOXY-6-POLYPRENYL-1,4-BENZOQUINOL METHYLASE, MITOCHONDRIAL"/>
    <property type="match status" value="1"/>
</dbReference>
<proteinExistence type="predicted"/>
<name>W2SDK0_CYPE1</name>
<dbReference type="HOGENOM" id="CLU_010595_2_1_1"/>
<reference evidence="1 2" key="1">
    <citation type="submission" date="2013-03" db="EMBL/GenBank/DDBJ databases">
        <title>The Genome Sequence of Phialophora europaea CBS 101466.</title>
        <authorList>
            <consortium name="The Broad Institute Genomics Platform"/>
            <person name="Cuomo C."/>
            <person name="de Hoog S."/>
            <person name="Gorbushina A."/>
            <person name="Walker B."/>
            <person name="Young S.K."/>
            <person name="Zeng Q."/>
            <person name="Gargeya S."/>
            <person name="Fitzgerald M."/>
            <person name="Haas B."/>
            <person name="Abouelleil A."/>
            <person name="Allen A.W."/>
            <person name="Alvarado L."/>
            <person name="Arachchi H.M."/>
            <person name="Berlin A.M."/>
            <person name="Chapman S.B."/>
            <person name="Gainer-Dewar J."/>
            <person name="Goldberg J."/>
            <person name="Griggs A."/>
            <person name="Gujja S."/>
            <person name="Hansen M."/>
            <person name="Howarth C."/>
            <person name="Imamovic A."/>
            <person name="Ireland A."/>
            <person name="Larimer J."/>
            <person name="McCowan C."/>
            <person name="Murphy C."/>
            <person name="Pearson M."/>
            <person name="Poon T.W."/>
            <person name="Priest M."/>
            <person name="Roberts A."/>
            <person name="Saif S."/>
            <person name="Shea T."/>
            <person name="Sisk P."/>
            <person name="Sykes S."/>
            <person name="Wortman J."/>
            <person name="Nusbaum C."/>
            <person name="Birren B."/>
        </authorList>
    </citation>
    <scope>NUCLEOTIDE SEQUENCE [LARGE SCALE GENOMIC DNA]</scope>
    <source>
        <strain evidence="1 2">CBS 101466</strain>
    </source>
</reference>
<dbReference type="PANTHER" id="PTHR43591">
    <property type="entry name" value="METHYLTRANSFERASE"/>
    <property type="match status" value="1"/>
</dbReference>
<accession>W2SDK0</accession>
<gene>
    <name evidence="1" type="ORF">HMPREF1541_00961</name>
</gene>
<dbReference type="AlphaFoldDB" id="W2SDK0"/>
<dbReference type="GO" id="GO:0008168">
    <property type="term" value="F:methyltransferase activity"/>
    <property type="evidence" value="ECO:0007669"/>
    <property type="project" value="TreeGrafter"/>
</dbReference>
<dbReference type="STRING" id="1220924.W2SDK0"/>
<evidence type="ECO:0000313" key="1">
    <source>
        <dbReference type="EMBL" id="ETN46772.1"/>
    </source>
</evidence>
<dbReference type="Pfam" id="PF13489">
    <property type="entry name" value="Methyltransf_23"/>
    <property type="match status" value="1"/>
</dbReference>
<keyword evidence="2" id="KW-1185">Reference proteome</keyword>
<dbReference type="SUPFAM" id="SSF53335">
    <property type="entry name" value="S-adenosyl-L-methionine-dependent methyltransferases"/>
    <property type="match status" value="1"/>
</dbReference>